<feature type="domain" description="Alkaline phosphatase-like protein PglZ N-terminal" evidence="2">
    <location>
        <begin position="22"/>
        <end position="98"/>
    </location>
</feature>
<evidence type="ECO:0000313" key="4">
    <source>
        <dbReference type="EMBL" id="QDT95272.1"/>
    </source>
</evidence>
<evidence type="ECO:0000259" key="1">
    <source>
        <dbReference type="Pfam" id="PF25861"/>
    </source>
</evidence>
<dbReference type="Proteomes" id="UP000318704">
    <property type="component" value="Chromosome"/>
</dbReference>
<feature type="domain" description="Alkaline phosphatase-like protein PglZ second" evidence="1">
    <location>
        <begin position="168"/>
        <end position="310"/>
    </location>
</feature>
<dbReference type="AlphaFoldDB" id="A0A517VQI9"/>
<evidence type="ECO:0000259" key="3">
    <source>
        <dbReference type="Pfam" id="PF25863"/>
    </source>
</evidence>
<dbReference type="Pfam" id="PF25863">
    <property type="entry name" value="PglZ_C"/>
    <property type="match status" value="1"/>
</dbReference>
<accession>A0A517VQI9</accession>
<organism evidence="4 5">
    <name type="scientific">Gimesia aquarii</name>
    <dbReference type="NCBI Taxonomy" id="2527964"/>
    <lineage>
        <taxon>Bacteria</taxon>
        <taxon>Pseudomonadati</taxon>
        <taxon>Planctomycetota</taxon>
        <taxon>Planctomycetia</taxon>
        <taxon>Planctomycetales</taxon>
        <taxon>Planctomycetaceae</taxon>
        <taxon>Gimesia</taxon>
    </lineage>
</organism>
<dbReference type="InterPro" id="IPR047992">
    <property type="entry name" value="BREX_PglZ"/>
</dbReference>
<dbReference type="KEGG" id="gaw:V144x_07140"/>
<sequence length="899" mass="100321">MTVGVLNSQQLRSIVEELWLEDADASAFGLHVSSSVKGPPEVEFEFGIAHVLRADNVFQIREALLEAEEKQDRIILLTKLQQGDLGQDVVARLARSRLFPFNHVASLCSLFKAKELDRSICDPGIAHALLEYSPRDGYPPVSAGVLDAGTVWSALCRHVFEMGDSEPDLVTLLLWATTDNGPKRYIEATNELRGSLHHRLHSRLGDAADTILRIVDSEAGKDALALAVTCQVIFGSGDEPVLDAAAARLEQYHQNKTIPKAIGRMLGELANDAIADLDHRDDPRIAQSHLERADALLKQFQCEEHSHRNGLSRIGYEQRLIHFGQHIKRVIAKVNEEAIAECEWQQTCVADHRIGRQRRYADQVSRTEMTVRLIRWLNQPLPEATSFADQSNAYVKELAFADWAREAICRGEDIPEVSDAYIALDAAVSKRQRGFAEQFAKGLADWSSVGSTSIGVIGVEHVLEEVVAKVVAQKNRVLMIVLDGMSWAVCHELLEDIRQDHWFEATFDEDSAIPHPVIATVPSETRYSRTSLLSGELTDGDQAKERRNFKENPALVDCSDRRKPPVLFHKKDITEGSRGAVSEEVSKALLDVKQNVVGVVINAIDDRLANAQQIRDNWSISRINPLGALLRLARDSGRVVVLASDHGHVWHRTDSHFDPSTEGSRWRQNDSDCKDGELVVSGKRVIPADSIIVPWTETIHYKRKQHGYHSGATPQEMVCPLVLLTDRSSDYSNMKRCVYPFPDWWSPAPVASPVEPEPVVHVTVPSGHPTLFDNLEPDESPEKDAVKTTPVKVLPVSADWIDRLLASEAYKDQKSKIKRHPPQDSVIRQVLETLNAAGGFLTPGAFIKETSMPAARLDQVIANIRRVLNVDGYEILVIDRTENKVELNITKLKRQFDVE</sequence>
<gene>
    <name evidence="4" type="ORF">V144x_07140</name>
</gene>
<evidence type="ECO:0000313" key="5">
    <source>
        <dbReference type="Proteomes" id="UP000318704"/>
    </source>
</evidence>
<dbReference type="NCBIfam" id="NF033446">
    <property type="entry name" value="BREX_PglZ_2"/>
    <property type="match status" value="1"/>
</dbReference>
<proteinExistence type="predicted"/>
<dbReference type="InterPro" id="IPR058881">
    <property type="entry name" value="PglZ_2nd"/>
</dbReference>
<feature type="domain" description="Alkaline phosphatase-like protein PglZ C-terminal" evidence="3">
    <location>
        <begin position="797"/>
        <end position="897"/>
    </location>
</feature>
<protein>
    <submittedName>
        <fullName evidence="4">PglZ domain protein</fullName>
    </submittedName>
</protein>
<dbReference type="EMBL" id="CP037920">
    <property type="protein sequence ID" value="QDT95272.1"/>
    <property type="molecule type" value="Genomic_DNA"/>
</dbReference>
<evidence type="ECO:0000259" key="2">
    <source>
        <dbReference type="Pfam" id="PF25862"/>
    </source>
</evidence>
<dbReference type="RefSeq" id="WP_144981420.1">
    <property type="nucleotide sequence ID" value="NZ_CP037920.1"/>
</dbReference>
<dbReference type="Pfam" id="PF08665">
    <property type="entry name" value="PglZ"/>
    <property type="match status" value="1"/>
</dbReference>
<dbReference type="InterPro" id="IPR058882">
    <property type="entry name" value="PglZ_C"/>
</dbReference>
<dbReference type="InterPro" id="IPR058880">
    <property type="entry name" value="PglZ_N"/>
</dbReference>
<name>A0A517VQI9_9PLAN</name>
<dbReference type="Pfam" id="PF25861">
    <property type="entry name" value="PglZ_2nd"/>
    <property type="match status" value="1"/>
</dbReference>
<dbReference type="Pfam" id="PF25862">
    <property type="entry name" value="PglZ_1st"/>
    <property type="match status" value="1"/>
</dbReference>
<reference evidence="4 5" key="1">
    <citation type="submission" date="2019-03" db="EMBL/GenBank/DDBJ databases">
        <title>Deep-cultivation of Planctomycetes and their phenomic and genomic characterization uncovers novel biology.</title>
        <authorList>
            <person name="Wiegand S."/>
            <person name="Jogler M."/>
            <person name="Boedeker C."/>
            <person name="Pinto D."/>
            <person name="Vollmers J."/>
            <person name="Rivas-Marin E."/>
            <person name="Kohn T."/>
            <person name="Peeters S.H."/>
            <person name="Heuer A."/>
            <person name="Rast P."/>
            <person name="Oberbeckmann S."/>
            <person name="Bunk B."/>
            <person name="Jeske O."/>
            <person name="Meyerdierks A."/>
            <person name="Storesund J.E."/>
            <person name="Kallscheuer N."/>
            <person name="Luecker S."/>
            <person name="Lage O.M."/>
            <person name="Pohl T."/>
            <person name="Merkel B.J."/>
            <person name="Hornburger P."/>
            <person name="Mueller R.-W."/>
            <person name="Bruemmer F."/>
            <person name="Labrenz M."/>
            <person name="Spormann A.M."/>
            <person name="Op den Camp H."/>
            <person name="Overmann J."/>
            <person name="Amann R."/>
            <person name="Jetten M.S.M."/>
            <person name="Mascher T."/>
            <person name="Medema M.H."/>
            <person name="Devos D.P."/>
            <person name="Kaster A.-K."/>
            <person name="Ovreas L."/>
            <person name="Rohde M."/>
            <person name="Galperin M.Y."/>
            <person name="Jogler C."/>
        </authorList>
    </citation>
    <scope>NUCLEOTIDE SEQUENCE [LARGE SCALE GENOMIC DNA]</scope>
    <source>
        <strain evidence="4 5">V144</strain>
    </source>
</reference>